<gene>
    <name evidence="2" type="ORF">CURHAP_LOCUS12095</name>
</gene>
<dbReference type="EMBL" id="CAEKDK010000002">
    <property type="protein sequence ID" value="CAB4268489.1"/>
    <property type="molecule type" value="Genomic_DNA"/>
</dbReference>
<organism evidence="2 3">
    <name type="scientific">Prunus armeniaca</name>
    <name type="common">Apricot</name>
    <name type="synonym">Armeniaca vulgaris</name>
    <dbReference type="NCBI Taxonomy" id="36596"/>
    <lineage>
        <taxon>Eukaryota</taxon>
        <taxon>Viridiplantae</taxon>
        <taxon>Streptophyta</taxon>
        <taxon>Embryophyta</taxon>
        <taxon>Tracheophyta</taxon>
        <taxon>Spermatophyta</taxon>
        <taxon>Magnoliopsida</taxon>
        <taxon>eudicotyledons</taxon>
        <taxon>Gunneridae</taxon>
        <taxon>Pentapetalae</taxon>
        <taxon>rosids</taxon>
        <taxon>fabids</taxon>
        <taxon>Rosales</taxon>
        <taxon>Rosaceae</taxon>
        <taxon>Amygdaloideae</taxon>
        <taxon>Amygdaleae</taxon>
        <taxon>Prunus</taxon>
    </lineage>
</organism>
<keyword evidence="1" id="KW-0802">TPR repeat</keyword>
<evidence type="ECO:0000313" key="3">
    <source>
        <dbReference type="Proteomes" id="UP000507222"/>
    </source>
</evidence>
<sequence length="91" mass="10110">MDIMCGRTNLSSSGGREMHMSLYVAMIQLKAYMALGDIEAVVESFKKALDLEPTDCLSLTEKALDCVLISSKWCEQLLYCSYSAIELISMT</sequence>
<reference evidence="2 3" key="1">
    <citation type="submission" date="2020-05" db="EMBL/GenBank/DDBJ databases">
        <authorList>
            <person name="Campoy J."/>
            <person name="Schneeberger K."/>
            <person name="Spophaly S."/>
        </authorList>
    </citation>
    <scope>NUCLEOTIDE SEQUENCE [LARGE SCALE GENOMIC DNA]</scope>
    <source>
        <strain evidence="2">PruArmRojPasFocal</strain>
    </source>
</reference>
<evidence type="ECO:0000256" key="1">
    <source>
        <dbReference type="PROSITE-ProRule" id="PRU00339"/>
    </source>
</evidence>
<name>A0A6J5TXN0_PRUAR</name>
<dbReference type="InterPro" id="IPR019734">
    <property type="entry name" value="TPR_rpt"/>
</dbReference>
<proteinExistence type="predicted"/>
<feature type="repeat" description="TPR" evidence="1">
    <location>
        <begin position="22"/>
        <end position="55"/>
    </location>
</feature>
<dbReference type="Proteomes" id="UP000507222">
    <property type="component" value="Unassembled WGS sequence"/>
</dbReference>
<dbReference type="PROSITE" id="PS50005">
    <property type="entry name" value="TPR"/>
    <property type="match status" value="1"/>
</dbReference>
<accession>A0A6J5TXN0</accession>
<evidence type="ECO:0000313" key="2">
    <source>
        <dbReference type="EMBL" id="CAB4268489.1"/>
    </source>
</evidence>
<dbReference type="AlphaFoldDB" id="A0A6J5TXN0"/>
<protein>
    <submittedName>
        <fullName evidence="2">Uncharacterized protein</fullName>
    </submittedName>
</protein>